<reference evidence="21" key="3">
    <citation type="submission" date="2022-09" db="EMBL/GenBank/DDBJ databases">
        <title>Complete genome sequence of Vulcanisaeta souniana.</title>
        <authorList>
            <person name="Kato S."/>
            <person name="Itoh T."/>
            <person name="Ohkuma M."/>
        </authorList>
    </citation>
    <scope>NUCLEOTIDE SEQUENCE [LARGE SCALE GENOMIC DNA]</scope>
    <source>
        <strain evidence="21">JCM 11219</strain>
    </source>
</reference>
<evidence type="ECO:0000256" key="15">
    <source>
        <dbReference type="PIRNR" id="PIRNR006439"/>
    </source>
</evidence>
<feature type="binding site" evidence="16">
    <location>
        <position position="595"/>
    </location>
    <ligand>
        <name>[4Fe-4S] cluster</name>
        <dbReference type="ChEBI" id="CHEBI:49883"/>
        <label>1</label>
    </ligand>
</feature>
<dbReference type="CDD" id="cd02008">
    <property type="entry name" value="TPP_IOR_alpha"/>
    <property type="match status" value="1"/>
</dbReference>
<keyword evidence="8 15" id="KW-0249">Electron transport</keyword>
<dbReference type="RefSeq" id="WP_188602197.1">
    <property type="nucleotide sequence ID" value="NZ_AP026830.1"/>
</dbReference>
<evidence type="ECO:0000256" key="2">
    <source>
        <dbReference type="ARBA" id="ARBA00011238"/>
    </source>
</evidence>
<dbReference type="PIRSF" id="PIRSF006439">
    <property type="entry name" value="Indolepyruvate_ferr_oxidored"/>
    <property type="match status" value="1"/>
</dbReference>
<feature type="binding site" evidence="16">
    <location>
        <position position="567"/>
    </location>
    <ligand>
        <name>[4Fe-4S] cluster</name>
        <dbReference type="ChEBI" id="CHEBI:49883"/>
        <label>2</label>
    </ligand>
</feature>
<dbReference type="PROSITE" id="PS51379">
    <property type="entry name" value="4FE4S_FER_2"/>
    <property type="match status" value="2"/>
</dbReference>
<evidence type="ECO:0000256" key="8">
    <source>
        <dbReference type="ARBA" id="ARBA00022982"/>
    </source>
</evidence>
<protein>
    <recommendedName>
        <fullName evidence="4 15">Indolepyruvate oxidoreductase subunit IorA</fullName>
        <shortName evidence="15">IOR</shortName>
        <ecNumber evidence="15">1.2.7.8</ecNumber>
    </recommendedName>
    <alternativeName>
        <fullName evidence="12 15">Indolepyruvate ferredoxin oxidoreductase subunit alpha</fullName>
    </alternativeName>
</protein>
<dbReference type="Proteomes" id="UP000657075">
    <property type="component" value="Unassembled WGS sequence"/>
</dbReference>
<dbReference type="InterPro" id="IPR017900">
    <property type="entry name" value="4Fe4S_Fe_S_CS"/>
</dbReference>
<gene>
    <name evidence="19" type="ORF">GCM10007112_00420</name>
    <name evidence="18" type="ORF">Vsou_12670</name>
</gene>
<reference evidence="19" key="2">
    <citation type="submission" date="2020-09" db="EMBL/GenBank/DDBJ databases">
        <authorList>
            <person name="Sun Q."/>
            <person name="Ohkuma M."/>
        </authorList>
    </citation>
    <scope>NUCLEOTIDE SEQUENCE</scope>
    <source>
        <strain evidence="19">JCM 11219</strain>
    </source>
</reference>
<dbReference type="Gene3D" id="3.30.70.20">
    <property type="match status" value="1"/>
</dbReference>
<dbReference type="AlphaFoldDB" id="A0A830DZA0"/>
<keyword evidence="21" id="KW-1185">Reference proteome</keyword>
<keyword evidence="5 15" id="KW-0813">Transport</keyword>
<dbReference type="SUPFAM" id="SSF54862">
    <property type="entry name" value="4Fe-4S ferredoxins"/>
    <property type="match status" value="1"/>
</dbReference>
<evidence type="ECO:0000256" key="16">
    <source>
        <dbReference type="PIRSR" id="PIRSR006439-50"/>
    </source>
</evidence>
<dbReference type="GeneID" id="76206813"/>
<dbReference type="FunFam" id="3.40.50.970:FF:000039">
    <property type="entry name" value="Indolepyruvate oxidoreductase subunit IorA"/>
    <property type="match status" value="1"/>
</dbReference>
<feature type="binding site" evidence="16">
    <location>
        <position position="588"/>
    </location>
    <ligand>
        <name>[4Fe-4S] cluster</name>
        <dbReference type="ChEBI" id="CHEBI:49883"/>
        <label>2</label>
    </ligand>
</feature>
<evidence type="ECO:0000256" key="14">
    <source>
        <dbReference type="ARBA" id="ARBA00048893"/>
    </source>
</evidence>
<dbReference type="SUPFAM" id="SSF52922">
    <property type="entry name" value="TK C-terminal domain-like"/>
    <property type="match status" value="1"/>
</dbReference>
<evidence type="ECO:0000256" key="6">
    <source>
        <dbReference type="ARBA" id="ARBA00022485"/>
    </source>
</evidence>
<dbReference type="Gene3D" id="3.40.50.920">
    <property type="match status" value="1"/>
</dbReference>
<keyword evidence="9 15" id="KW-0560">Oxidoreductase</keyword>
<reference evidence="19" key="1">
    <citation type="journal article" date="2014" name="Int. J. Syst. Evol. Microbiol.">
        <title>Complete genome sequence of Corynebacterium casei LMG S-19264T (=DSM 44701T), isolated from a smear-ripened cheese.</title>
        <authorList>
            <consortium name="US DOE Joint Genome Institute (JGI-PGF)"/>
            <person name="Walter F."/>
            <person name="Albersmeier A."/>
            <person name="Kalinowski J."/>
            <person name="Ruckert C."/>
        </authorList>
    </citation>
    <scope>NUCLEOTIDE SEQUENCE</scope>
    <source>
        <strain evidence="19">JCM 11219</strain>
    </source>
</reference>
<comment type="cofactor">
    <cofactor evidence="15 16">
        <name>[4Fe-4S] cluster</name>
        <dbReference type="ChEBI" id="CHEBI:49883"/>
    </cofactor>
    <text evidence="15 16">Binds 2 [4Fe-4S] clusters. In this family the first cluster has a non-standard and varying [4Fe-4S] binding motif CX(2)CX(2)CX(4-5)CP.</text>
</comment>
<dbReference type="Pfam" id="PF02775">
    <property type="entry name" value="TPP_enzyme_C"/>
    <property type="match status" value="1"/>
</dbReference>
<dbReference type="GO" id="GO:0019164">
    <property type="term" value="F:pyruvate synthase activity"/>
    <property type="evidence" value="ECO:0007669"/>
    <property type="project" value="UniProtKB-ARBA"/>
</dbReference>
<dbReference type="EMBL" id="AP026830">
    <property type="protein sequence ID" value="BDR92174.1"/>
    <property type="molecule type" value="Genomic_DNA"/>
</dbReference>
<organism evidence="19 20">
    <name type="scientific">Vulcanisaeta souniana JCM 11219</name>
    <dbReference type="NCBI Taxonomy" id="1293586"/>
    <lineage>
        <taxon>Archaea</taxon>
        <taxon>Thermoproteota</taxon>
        <taxon>Thermoprotei</taxon>
        <taxon>Thermoproteales</taxon>
        <taxon>Thermoproteaceae</taxon>
        <taxon>Vulcanisaeta</taxon>
    </lineage>
</organism>
<reference evidence="18" key="4">
    <citation type="journal article" date="2023" name="Microbiol. Resour. Announc.">
        <title>Complete Genome Sequence of Vulcanisaeta souniana Strain IC-059, a Hyperthermophilic Archaeon Isolated from Hot Spring Water in Japan.</title>
        <authorList>
            <person name="Kato S."/>
            <person name="Itoh T."/>
            <person name="Wu L."/>
            <person name="Ma J."/>
            <person name="Ohkuma M."/>
        </authorList>
    </citation>
    <scope>NUCLEOTIDE SEQUENCE</scope>
    <source>
        <strain evidence="18">JCM 11219</strain>
    </source>
</reference>
<dbReference type="PANTHER" id="PTHR43710">
    <property type="entry name" value="2-HYDROXYACYL-COA LYASE"/>
    <property type="match status" value="1"/>
</dbReference>
<name>A0A830DZA0_9CREN</name>
<dbReference type="InterPro" id="IPR029061">
    <property type="entry name" value="THDP-binding"/>
</dbReference>
<dbReference type="GO" id="GO:0046872">
    <property type="term" value="F:metal ion binding"/>
    <property type="evidence" value="ECO:0007669"/>
    <property type="project" value="UniProtKB-UniRule"/>
</dbReference>
<dbReference type="Pfam" id="PF01855">
    <property type="entry name" value="POR_N"/>
    <property type="match status" value="1"/>
</dbReference>
<evidence type="ECO:0000256" key="12">
    <source>
        <dbReference type="ARBA" id="ARBA00030514"/>
    </source>
</evidence>
<proteinExistence type="predicted"/>
<dbReference type="GO" id="GO:0051539">
    <property type="term" value="F:4 iron, 4 sulfur cluster binding"/>
    <property type="evidence" value="ECO:0007669"/>
    <property type="project" value="UniProtKB-UniRule"/>
</dbReference>
<dbReference type="InterPro" id="IPR002880">
    <property type="entry name" value="Pyrv_Fd/Flavodoxin_OxRdtase_N"/>
</dbReference>
<evidence type="ECO:0000256" key="7">
    <source>
        <dbReference type="ARBA" id="ARBA00022723"/>
    </source>
</evidence>
<evidence type="ECO:0000313" key="19">
    <source>
        <dbReference type="EMBL" id="GGI67351.1"/>
    </source>
</evidence>
<dbReference type="NCBIfam" id="TIGR03336">
    <property type="entry name" value="IOR_alpha"/>
    <property type="match status" value="1"/>
</dbReference>
<dbReference type="PROSITE" id="PS00198">
    <property type="entry name" value="4FE4S_FER_1"/>
    <property type="match status" value="1"/>
</dbReference>
<evidence type="ECO:0000256" key="1">
    <source>
        <dbReference type="ARBA" id="ARBA00002995"/>
    </source>
</evidence>
<comment type="catalytic activity">
    <reaction evidence="14">
        <text>a 2-oxocarboxylate + 2 oxidized [2Fe-2S]-[ferredoxin] + CoA = an acyl-CoA + 2 reduced [2Fe-2S]-[ferredoxin] + CO2 + H(+)</text>
        <dbReference type="Rhea" id="RHEA:42316"/>
        <dbReference type="Rhea" id="RHEA-COMP:10000"/>
        <dbReference type="Rhea" id="RHEA-COMP:10001"/>
        <dbReference type="ChEBI" id="CHEBI:15378"/>
        <dbReference type="ChEBI" id="CHEBI:16526"/>
        <dbReference type="ChEBI" id="CHEBI:33737"/>
        <dbReference type="ChEBI" id="CHEBI:33738"/>
        <dbReference type="ChEBI" id="CHEBI:35179"/>
        <dbReference type="ChEBI" id="CHEBI:57287"/>
        <dbReference type="ChEBI" id="CHEBI:58342"/>
        <dbReference type="EC" id="1.2.7.11"/>
    </reaction>
</comment>
<evidence type="ECO:0000313" key="20">
    <source>
        <dbReference type="Proteomes" id="UP000657075"/>
    </source>
</evidence>
<dbReference type="OrthoDB" id="19071at2157"/>
<dbReference type="EMBL" id="BMNM01000001">
    <property type="protein sequence ID" value="GGI67351.1"/>
    <property type="molecule type" value="Genomic_DNA"/>
</dbReference>
<evidence type="ECO:0000256" key="10">
    <source>
        <dbReference type="ARBA" id="ARBA00023004"/>
    </source>
</evidence>
<keyword evidence="7 15" id="KW-0479">Metal-binding</keyword>
<dbReference type="EC" id="1.2.7.8" evidence="15"/>
<dbReference type="Pfam" id="PF00037">
    <property type="entry name" value="Fer4"/>
    <property type="match status" value="1"/>
</dbReference>
<evidence type="ECO:0000256" key="13">
    <source>
        <dbReference type="ARBA" id="ARBA00048332"/>
    </source>
</evidence>
<accession>A0A830DZA0</accession>
<evidence type="ECO:0000256" key="3">
    <source>
        <dbReference type="ARBA" id="ARBA00011631"/>
    </source>
</evidence>
<comment type="function">
    <text evidence="1 15">Catalyzes the ferredoxin-dependent oxidative decarboxylation of arylpyruvates.</text>
</comment>
<comment type="subunit">
    <text evidence="3">Heterodimer composed of an alpha and a beta subunit.</text>
</comment>
<feature type="domain" description="4Fe-4S ferredoxin-type" evidence="17">
    <location>
        <begin position="576"/>
        <end position="605"/>
    </location>
</feature>
<dbReference type="InterPro" id="IPR009014">
    <property type="entry name" value="Transketo_C/PFOR_II"/>
</dbReference>
<feature type="binding site" evidence="16">
    <location>
        <position position="555"/>
    </location>
    <ligand>
        <name>[4Fe-4S] cluster</name>
        <dbReference type="ChEBI" id="CHEBI:49883"/>
        <label>1</label>
    </ligand>
</feature>
<comment type="subunit">
    <text evidence="2 15">Heterodimer of the IorA and IorB subunits.</text>
</comment>
<dbReference type="PANTHER" id="PTHR43710:SF7">
    <property type="entry name" value="INDOLEPYRUVATE OXIDOREDUCTASE SUBUNIT IORA"/>
    <property type="match status" value="1"/>
</dbReference>
<keyword evidence="6 15" id="KW-0004">4Fe-4S</keyword>
<dbReference type="InterPro" id="IPR017896">
    <property type="entry name" value="4Fe4S_Fe-S-bd"/>
</dbReference>
<dbReference type="InterPro" id="IPR017721">
    <property type="entry name" value="IorA"/>
</dbReference>
<dbReference type="InterPro" id="IPR045025">
    <property type="entry name" value="HACL1-like"/>
</dbReference>
<feature type="binding site" evidence="16">
    <location>
        <position position="558"/>
    </location>
    <ligand>
        <name>[4Fe-4S] cluster</name>
        <dbReference type="ChEBI" id="CHEBI:49883"/>
        <label>1</label>
    </ligand>
</feature>
<feature type="binding site" evidence="16">
    <location>
        <position position="585"/>
    </location>
    <ligand>
        <name>[4Fe-4S] cluster</name>
        <dbReference type="ChEBI" id="CHEBI:49883"/>
        <label>2</label>
    </ligand>
</feature>
<evidence type="ECO:0000259" key="17">
    <source>
        <dbReference type="PROSITE" id="PS51379"/>
    </source>
</evidence>
<keyword evidence="11 15" id="KW-0411">Iron-sulfur</keyword>
<dbReference type="GO" id="GO:0018491">
    <property type="term" value="F:2-oxobutyrate synthase activity"/>
    <property type="evidence" value="ECO:0007669"/>
    <property type="project" value="UniProtKB-ARBA"/>
</dbReference>
<feature type="binding site" evidence="16">
    <location>
        <position position="591"/>
    </location>
    <ligand>
        <name>[4Fe-4S] cluster</name>
        <dbReference type="ChEBI" id="CHEBI:49883"/>
        <label>2</label>
    </ligand>
</feature>
<dbReference type="SUPFAM" id="SSF52518">
    <property type="entry name" value="Thiamin diphosphate-binding fold (THDP-binding)"/>
    <property type="match status" value="2"/>
</dbReference>
<comment type="catalytic activity">
    <reaction evidence="13 15">
        <text>indole-3-pyruvate + 2 oxidized [2Fe-2S]-[ferredoxin] + CoA = (indol-3-yl)acetyl-CoA + 2 reduced [2Fe-2S]-[ferredoxin] + CO2 + H(+)</text>
        <dbReference type="Rhea" id="RHEA:12645"/>
        <dbReference type="Rhea" id="RHEA-COMP:10000"/>
        <dbReference type="Rhea" id="RHEA-COMP:10001"/>
        <dbReference type="ChEBI" id="CHEBI:15378"/>
        <dbReference type="ChEBI" id="CHEBI:16526"/>
        <dbReference type="ChEBI" id="CHEBI:17640"/>
        <dbReference type="ChEBI" id="CHEBI:33737"/>
        <dbReference type="ChEBI" id="CHEBI:33738"/>
        <dbReference type="ChEBI" id="CHEBI:57271"/>
        <dbReference type="ChEBI" id="CHEBI:57287"/>
        <dbReference type="EC" id="1.2.7.8"/>
    </reaction>
</comment>
<dbReference type="Gene3D" id="3.40.50.970">
    <property type="match status" value="2"/>
</dbReference>
<feature type="domain" description="4Fe-4S ferredoxin-type" evidence="17">
    <location>
        <begin position="546"/>
        <end position="575"/>
    </location>
</feature>
<evidence type="ECO:0000313" key="21">
    <source>
        <dbReference type="Proteomes" id="UP001060771"/>
    </source>
</evidence>
<sequence>MSNCIIRLMLGNHAIAHGAMEAGIAVAAGYPGTPSSEIIEYLLDNGREFGVYAEWSSNEKVAYEVAYGAALAGARSIVTMKHVGLNVAMDPLMSSAYTGVKGGFVIITADDPGMWSSQNEQDNRWVGLHAYIPVFEPYDPQNAKDLVKLALEFSERHGHPVMMRTVTRVSHVRGPVTVCSPEKPRYSEGYVKEPRRHALVPANARTLKGELLRRWSTIEEDVEDAPHVYIDGNKNLIITSGVAFTYALEAVKNYGVKASILNVVTPVPLPRKVITDAVTRADKVIVIEEGDPVLEQQLKALLYDEDIRVPIMGKMENLFNRVGELTINSVMDGLTKALGIVNPLTSIKTISIDYSPPQRPPVFCPGCPHAASFYELKVSTARSGARPVFSGDIGCYSLGINNPFNEQDLLTNMGSSLGLGMGIYHGTNGKTLVIPIIGDSTFFHTGLPALVNAVYNKTPMLILILDNRVTAMTGGQPNPTSMISIENIAKAVGVDYVRTIDPFDTKKAQDTITEAMSVVKGGGVAVIIMRRGCALEATRLNRGHVARYYVDANACRACGICYNLIACPAIVPLENRKAWIDPNMCVGCSVCAQVCPYNAIKPEGNVKEWLGKWAEM</sequence>
<dbReference type="CDD" id="cd07034">
    <property type="entry name" value="TPP_PYR_PFOR_IOR-alpha_like"/>
    <property type="match status" value="1"/>
</dbReference>
<evidence type="ECO:0000256" key="5">
    <source>
        <dbReference type="ARBA" id="ARBA00022448"/>
    </source>
</evidence>
<dbReference type="GO" id="GO:0043805">
    <property type="term" value="F:indolepyruvate ferredoxin oxidoreductase activity"/>
    <property type="evidence" value="ECO:0007669"/>
    <property type="project" value="UniProtKB-UniRule"/>
</dbReference>
<feature type="binding site" evidence="16">
    <location>
        <position position="561"/>
    </location>
    <ligand>
        <name>[4Fe-4S] cluster</name>
        <dbReference type="ChEBI" id="CHEBI:49883"/>
        <label>1</label>
    </ligand>
</feature>
<evidence type="ECO:0000313" key="18">
    <source>
        <dbReference type="EMBL" id="BDR92174.1"/>
    </source>
</evidence>
<keyword evidence="10 15" id="KW-0408">Iron</keyword>
<dbReference type="Proteomes" id="UP001060771">
    <property type="component" value="Chromosome"/>
</dbReference>
<dbReference type="GO" id="GO:0030976">
    <property type="term" value="F:thiamine pyrophosphate binding"/>
    <property type="evidence" value="ECO:0007669"/>
    <property type="project" value="InterPro"/>
</dbReference>
<evidence type="ECO:0000256" key="9">
    <source>
        <dbReference type="ARBA" id="ARBA00023002"/>
    </source>
</evidence>
<evidence type="ECO:0000256" key="4">
    <source>
        <dbReference type="ARBA" id="ARBA00017710"/>
    </source>
</evidence>
<evidence type="ECO:0000256" key="11">
    <source>
        <dbReference type="ARBA" id="ARBA00023014"/>
    </source>
</evidence>
<dbReference type="InterPro" id="IPR011766">
    <property type="entry name" value="TPP_enzyme_TPP-bd"/>
</dbReference>